<name>A0A3B0SEG5_9ZZZZ</name>
<evidence type="ECO:0000259" key="1">
    <source>
        <dbReference type="Pfam" id="PF01145"/>
    </source>
</evidence>
<gene>
    <name evidence="2" type="ORF">MNBD_ALPHA08-1210</name>
</gene>
<dbReference type="Gene3D" id="3.30.479.30">
    <property type="entry name" value="Band 7 domain"/>
    <property type="match status" value="1"/>
</dbReference>
<reference evidence="2" key="1">
    <citation type="submission" date="2018-06" db="EMBL/GenBank/DDBJ databases">
        <authorList>
            <person name="Zhirakovskaya E."/>
        </authorList>
    </citation>
    <scope>NUCLEOTIDE SEQUENCE</scope>
</reference>
<dbReference type="InterPro" id="IPR036013">
    <property type="entry name" value="Band_7/SPFH_dom_sf"/>
</dbReference>
<proteinExistence type="predicted"/>
<feature type="domain" description="Band 7" evidence="1">
    <location>
        <begin position="8"/>
        <end position="193"/>
    </location>
</feature>
<evidence type="ECO:0000313" key="2">
    <source>
        <dbReference type="EMBL" id="VAW00962.1"/>
    </source>
</evidence>
<dbReference type="InterPro" id="IPR001107">
    <property type="entry name" value="Band_7"/>
</dbReference>
<accession>A0A3B0SEG5</accession>
<protein>
    <recommendedName>
        <fullName evidence="1">Band 7 domain-containing protein</fullName>
    </recommendedName>
</protein>
<dbReference type="AlphaFoldDB" id="A0A3B0SEG5"/>
<organism evidence="2">
    <name type="scientific">hydrothermal vent metagenome</name>
    <dbReference type="NCBI Taxonomy" id="652676"/>
    <lineage>
        <taxon>unclassified sequences</taxon>
        <taxon>metagenomes</taxon>
        <taxon>ecological metagenomes</taxon>
    </lineage>
</organism>
<dbReference type="SUPFAM" id="SSF117892">
    <property type="entry name" value="Band 7/SPFH domain"/>
    <property type="match status" value="1"/>
</dbReference>
<sequence>MLKFYKGGPNHYAVLFRNGKIIKEGTGLNFWYRPDVSSLSVVPVQSQDASFIFTETTSDFQELAVQGTATYRITEPGKLAKILNLTVLPYKQQYVTEDSEKIVNRVVMAVQAHARSRIVAFPLRDALTKVHEVADEVLKAVQSEPDLLDMGIIIEALHFTNVSAKPEMQKALEADYRETLQRQADKAIYARRAAAQAEERKLKEGDLTTDIELENRRVELVDTQARNKLALAEVEGKTEELKLKPYADLPPQALVGLALKEWAANAGNIDNLSITPDVLTGLVGWLANGKPPKAGSAP</sequence>
<dbReference type="Pfam" id="PF01145">
    <property type="entry name" value="Band_7"/>
    <property type="match status" value="1"/>
</dbReference>
<dbReference type="EMBL" id="UOEC01000181">
    <property type="protein sequence ID" value="VAW00962.1"/>
    <property type="molecule type" value="Genomic_DNA"/>
</dbReference>